<keyword evidence="4" id="KW-1185">Reference proteome</keyword>
<evidence type="ECO:0000313" key="4">
    <source>
        <dbReference type="Proteomes" id="UP001055303"/>
    </source>
</evidence>
<evidence type="ECO:0000313" key="3">
    <source>
        <dbReference type="Proteomes" id="UP000401717"/>
    </source>
</evidence>
<dbReference type="Proteomes" id="UP000401717">
    <property type="component" value="Unassembled WGS sequence"/>
</dbReference>
<reference evidence="1" key="2">
    <citation type="journal article" date="2021" name="Front. Microbiol.">
        <title>Comprehensive Comparative Genomics and Phenotyping of Methylobacterium Species.</title>
        <authorList>
            <person name="Alessa O."/>
            <person name="Ogura Y."/>
            <person name="Fujitani Y."/>
            <person name="Takami H."/>
            <person name="Hayashi T."/>
            <person name="Sahin N."/>
            <person name="Tani A."/>
        </authorList>
    </citation>
    <scope>NUCLEOTIDE SEQUENCE</scope>
    <source>
        <strain evidence="1">DSM 22415</strain>
    </source>
</reference>
<organism evidence="2 3">
    <name type="scientific">Methylobacterium dankookense</name>
    <dbReference type="NCBI Taxonomy" id="560405"/>
    <lineage>
        <taxon>Bacteria</taxon>
        <taxon>Pseudomonadati</taxon>
        <taxon>Pseudomonadota</taxon>
        <taxon>Alphaproteobacteria</taxon>
        <taxon>Hyphomicrobiales</taxon>
        <taxon>Methylobacteriaceae</taxon>
        <taxon>Methylobacterium</taxon>
    </lineage>
</organism>
<reference evidence="2 3" key="1">
    <citation type="submission" date="2019-06" db="EMBL/GenBank/DDBJ databases">
        <authorList>
            <person name="Rodrigo-Torres L."/>
            <person name="Arahal R. D."/>
            <person name="Lucena T."/>
        </authorList>
    </citation>
    <scope>NUCLEOTIDE SEQUENCE [LARGE SCALE GENOMIC DNA]</scope>
    <source>
        <strain evidence="2 3">SW08-7</strain>
    </source>
</reference>
<evidence type="ECO:0000313" key="2">
    <source>
        <dbReference type="EMBL" id="VUF16036.1"/>
    </source>
</evidence>
<name>A0A564G7N6_9HYPH</name>
<gene>
    <name evidence="1" type="ORF">IFDJLNFL_3554</name>
    <name evidence="2" type="ORF">MTDSW087_05786</name>
</gene>
<evidence type="ECO:0000313" key="1">
    <source>
        <dbReference type="EMBL" id="GJD57647.1"/>
    </source>
</evidence>
<dbReference type="EMBL" id="CABFVH010000087">
    <property type="protein sequence ID" value="VUF16036.1"/>
    <property type="molecule type" value="Genomic_DNA"/>
</dbReference>
<dbReference type="RefSeq" id="WP_144769143.1">
    <property type="nucleotide sequence ID" value="NZ_BPQI01000111.1"/>
</dbReference>
<reference evidence="1" key="3">
    <citation type="submission" date="2021-08" db="EMBL/GenBank/DDBJ databases">
        <authorList>
            <person name="Tani A."/>
            <person name="Ola A."/>
            <person name="Ogura Y."/>
            <person name="Katsura K."/>
            <person name="Hayashi T."/>
        </authorList>
    </citation>
    <scope>NUCLEOTIDE SEQUENCE</scope>
    <source>
        <strain evidence="1">DSM 22415</strain>
    </source>
</reference>
<dbReference type="EMBL" id="BPQI01000111">
    <property type="protein sequence ID" value="GJD57647.1"/>
    <property type="molecule type" value="Genomic_DNA"/>
</dbReference>
<sequence>MSCSSSPPTIVTTQPPRGAPRYWAQAAVAPQPARPGQRVLPLHRLDPVMQDFFRDQIECGEVPYWIVADEPCIAYASLTPYTAAGTDEPDWGRAFLML</sequence>
<protein>
    <submittedName>
        <fullName evidence="2">Uncharacterized protein</fullName>
    </submittedName>
</protein>
<dbReference type="AlphaFoldDB" id="A0A564G7N6"/>
<proteinExistence type="predicted"/>
<dbReference type="Proteomes" id="UP001055303">
    <property type="component" value="Unassembled WGS sequence"/>
</dbReference>
<accession>A0A564G7N6</accession>